<keyword evidence="3" id="KW-1185">Reference proteome</keyword>
<name>A0A941DL32_9BURK</name>
<dbReference type="InterPro" id="IPR029063">
    <property type="entry name" value="SAM-dependent_MTases_sf"/>
</dbReference>
<sequence length="339" mass="37375">MARRPSLSTLYLRKPDAAETRHLQQLQALYDAAGQNAFLADDDTLRCLYLQPGVMQSAMLTEYPWYLVCAYARLMMSALVQQPRPASAWILGQGGGSLSRFLQYASPDCRTDAVEIDETVLRLYKQLQPAPEDNPVALHHADATVWLPAQVEAGRRTDLLLIDVYDRNGLVPALNTPAFYASCAAALSTQGMLVANVWGKPSQLSIMLADLRQQFASVQWARSPDSYNLLVFACQAPVSTEIRQQHANELNQRIPALNIHDSLQRLRTLPAAASKDEDLSRITDDLRSVLIPDSAVPQNYPDWKRNVLQQAKALLSLPADKITPSGLKANGNCAGELPA</sequence>
<dbReference type="EMBL" id="JAGSPN010000002">
    <property type="protein sequence ID" value="MBR7781507.1"/>
    <property type="molecule type" value="Genomic_DNA"/>
</dbReference>
<dbReference type="AlphaFoldDB" id="A0A941DL32"/>
<proteinExistence type="predicted"/>
<accession>A0A941DL32</accession>
<protein>
    <recommendedName>
        <fullName evidence="4">Spermidine synthase</fullName>
    </recommendedName>
</protein>
<dbReference type="Gene3D" id="3.40.50.150">
    <property type="entry name" value="Vaccinia Virus protein VP39"/>
    <property type="match status" value="1"/>
</dbReference>
<organism evidence="2 3">
    <name type="scientific">Undibacterium luofuense</name>
    <dbReference type="NCBI Taxonomy" id="2828733"/>
    <lineage>
        <taxon>Bacteria</taxon>
        <taxon>Pseudomonadati</taxon>
        <taxon>Pseudomonadota</taxon>
        <taxon>Betaproteobacteria</taxon>
        <taxon>Burkholderiales</taxon>
        <taxon>Oxalobacteraceae</taxon>
        <taxon>Undibacterium</taxon>
    </lineage>
</organism>
<dbReference type="SUPFAM" id="SSF53335">
    <property type="entry name" value="S-adenosyl-L-methionine-dependent methyltransferases"/>
    <property type="match status" value="1"/>
</dbReference>
<dbReference type="Proteomes" id="UP000680067">
    <property type="component" value="Unassembled WGS sequence"/>
</dbReference>
<evidence type="ECO:0008006" key="4">
    <source>
        <dbReference type="Google" id="ProtNLM"/>
    </source>
</evidence>
<dbReference type="RefSeq" id="WP_212686851.1">
    <property type="nucleotide sequence ID" value="NZ_JAGSPN010000002.1"/>
</dbReference>
<dbReference type="PANTHER" id="PTHR43317:SF11">
    <property type="entry name" value="POLYAMINE AMINOPROPYLTRANSFERASE 2"/>
    <property type="match status" value="1"/>
</dbReference>
<dbReference type="GO" id="GO:0006596">
    <property type="term" value="P:polyamine biosynthetic process"/>
    <property type="evidence" value="ECO:0007669"/>
    <property type="project" value="UniProtKB-KW"/>
</dbReference>
<gene>
    <name evidence="2" type="ORF">KDM89_05100</name>
</gene>
<evidence type="ECO:0000313" key="3">
    <source>
        <dbReference type="Proteomes" id="UP000680067"/>
    </source>
</evidence>
<dbReference type="PANTHER" id="PTHR43317">
    <property type="entry name" value="THERMOSPERMINE SYNTHASE ACAULIS5"/>
    <property type="match status" value="1"/>
</dbReference>
<comment type="caution">
    <text evidence="2">The sequence shown here is derived from an EMBL/GenBank/DDBJ whole genome shotgun (WGS) entry which is preliminary data.</text>
</comment>
<reference evidence="2" key="1">
    <citation type="submission" date="2021-04" db="EMBL/GenBank/DDBJ databases">
        <title>novel species isolated from subtropical streams in China.</title>
        <authorList>
            <person name="Lu H."/>
        </authorList>
    </citation>
    <scope>NUCLEOTIDE SEQUENCE</scope>
    <source>
        <strain evidence="2">LFS511W</strain>
    </source>
</reference>
<evidence type="ECO:0000313" key="2">
    <source>
        <dbReference type="EMBL" id="MBR7781507.1"/>
    </source>
</evidence>
<keyword evidence="1" id="KW-0620">Polyamine biosynthesis</keyword>
<evidence type="ECO:0000256" key="1">
    <source>
        <dbReference type="ARBA" id="ARBA00023115"/>
    </source>
</evidence>